<organism evidence="1 2">
    <name type="scientific">Smallanthus sonchifolius</name>
    <dbReference type="NCBI Taxonomy" id="185202"/>
    <lineage>
        <taxon>Eukaryota</taxon>
        <taxon>Viridiplantae</taxon>
        <taxon>Streptophyta</taxon>
        <taxon>Embryophyta</taxon>
        <taxon>Tracheophyta</taxon>
        <taxon>Spermatophyta</taxon>
        <taxon>Magnoliopsida</taxon>
        <taxon>eudicotyledons</taxon>
        <taxon>Gunneridae</taxon>
        <taxon>Pentapetalae</taxon>
        <taxon>asterids</taxon>
        <taxon>campanulids</taxon>
        <taxon>Asterales</taxon>
        <taxon>Asteraceae</taxon>
        <taxon>Asteroideae</taxon>
        <taxon>Heliantheae alliance</taxon>
        <taxon>Millerieae</taxon>
        <taxon>Smallanthus</taxon>
    </lineage>
</organism>
<reference evidence="2" key="1">
    <citation type="journal article" date="2022" name="Mol. Ecol. Resour.">
        <title>The genomes of chicory, endive, great burdock and yacon provide insights into Asteraceae palaeo-polyploidization history and plant inulin production.</title>
        <authorList>
            <person name="Fan W."/>
            <person name="Wang S."/>
            <person name="Wang H."/>
            <person name="Wang A."/>
            <person name="Jiang F."/>
            <person name="Liu H."/>
            <person name="Zhao H."/>
            <person name="Xu D."/>
            <person name="Zhang Y."/>
        </authorList>
    </citation>
    <scope>NUCLEOTIDE SEQUENCE [LARGE SCALE GENOMIC DNA]</scope>
    <source>
        <strain evidence="2">cv. Yunnan</strain>
    </source>
</reference>
<sequence length="361" mass="41167">MSFPTNHPPEFIGIPAKPQKTLTFIITFLIISPNSTLSQSSFSSANDESYSNNSSNSINKFEPSLAIVVGVLSIVFSLTFLTLIYLKCCDISSTQGANQENFGNLPRTRSRFSGIDKTIVESLPYFKFSTLKGWKNGLECSVCLSAFEDIELLRLLPKCKHAFHIDCIDQWLENHSSCPLCRVKVIKDDITLFAHSNSLRFNVSEPSSLGLFIEREGSSRIGTNIEKDQEMLHKFNHRIMVCDDNDPVMLKTRWSNVSSSDILFLKSEMITCVSSNRFVHRLGDGNTGHHRRIEEPRRSVSEITVHPRFLEGEVRVDEEKLRRLWLPIARKTVERFSNKENNSVMDGQRLQIEKSRELFDV</sequence>
<comment type="caution">
    <text evidence="1">The sequence shown here is derived from an EMBL/GenBank/DDBJ whole genome shotgun (WGS) entry which is preliminary data.</text>
</comment>
<proteinExistence type="predicted"/>
<keyword evidence="2" id="KW-1185">Reference proteome</keyword>
<dbReference type="EMBL" id="CM042018">
    <property type="protein sequence ID" value="KAI3827218.1"/>
    <property type="molecule type" value="Genomic_DNA"/>
</dbReference>
<dbReference type="Proteomes" id="UP001056120">
    <property type="component" value="Linkage Group LG01"/>
</dbReference>
<evidence type="ECO:0000313" key="1">
    <source>
        <dbReference type="EMBL" id="KAI3827218.1"/>
    </source>
</evidence>
<evidence type="ECO:0000313" key="2">
    <source>
        <dbReference type="Proteomes" id="UP001056120"/>
    </source>
</evidence>
<name>A0ACB9K4N3_9ASTR</name>
<accession>A0ACB9K4N3</accession>
<reference evidence="1 2" key="2">
    <citation type="journal article" date="2022" name="Mol. Ecol. Resour.">
        <title>The genomes of chicory, endive, great burdock and yacon provide insights into Asteraceae paleo-polyploidization history and plant inulin production.</title>
        <authorList>
            <person name="Fan W."/>
            <person name="Wang S."/>
            <person name="Wang H."/>
            <person name="Wang A."/>
            <person name="Jiang F."/>
            <person name="Liu H."/>
            <person name="Zhao H."/>
            <person name="Xu D."/>
            <person name="Zhang Y."/>
        </authorList>
    </citation>
    <scope>NUCLEOTIDE SEQUENCE [LARGE SCALE GENOMIC DNA]</scope>
    <source>
        <strain evidence="2">cv. Yunnan</strain>
        <tissue evidence="1">Leaves</tissue>
    </source>
</reference>
<protein>
    <submittedName>
        <fullName evidence="1">Uncharacterized protein</fullName>
    </submittedName>
</protein>
<gene>
    <name evidence="1" type="ORF">L1987_01290</name>
</gene>